<dbReference type="InterPro" id="IPR036237">
    <property type="entry name" value="Xyl_isomerase-like_sf"/>
</dbReference>
<protein>
    <recommendedName>
        <fullName evidence="1">Xylose isomerase-like TIM barrel domain-containing protein</fullName>
    </recommendedName>
</protein>
<dbReference type="OrthoDB" id="9072761at2"/>
<dbReference type="PANTHER" id="PTHR12110">
    <property type="entry name" value="HYDROXYPYRUVATE ISOMERASE"/>
    <property type="match status" value="1"/>
</dbReference>
<accession>U2ZX92</accession>
<gene>
    <name evidence="2" type="ORF">NT2_07_00040</name>
</gene>
<organism evidence="2 3">
    <name type="scientific">Caenibius tardaugens NBRC 16725</name>
    <dbReference type="NCBI Taxonomy" id="1219035"/>
    <lineage>
        <taxon>Bacteria</taxon>
        <taxon>Pseudomonadati</taxon>
        <taxon>Pseudomonadota</taxon>
        <taxon>Alphaproteobacteria</taxon>
        <taxon>Sphingomonadales</taxon>
        <taxon>Erythrobacteraceae</taxon>
        <taxon>Caenibius</taxon>
    </lineage>
</organism>
<evidence type="ECO:0000313" key="2">
    <source>
        <dbReference type="EMBL" id="GAD50004.1"/>
    </source>
</evidence>
<dbReference type="InterPro" id="IPR013022">
    <property type="entry name" value="Xyl_isomerase-like_TIM-brl"/>
</dbReference>
<keyword evidence="3" id="KW-1185">Reference proteome</keyword>
<sequence length="265" mass="28361">MNPISLASGVLPEFGPVETVEAARHGGFDAVGLWVEPENWTDATTRAVRDALAAGALPLLDVEVIWLKPGSAMDDHRKVIDIGAELGAANVLCVSSDPDHAATAARLADLCRHAEGSGMRVALEFGIFTEVKTLAQALAILDDVAHPQRALLIDPIHVDRSGATPADIARIDPALLPYAQFCDARAERPDPADFDAIITDAIDLREQCGAGALPLFALHAALPAHIPLSIELRSRALRERYDDPGQRAKAVADATRRWLAQETRS</sequence>
<feature type="domain" description="Xylose isomerase-like TIM barrel" evidence="1">
    <location>
        <begin position="21"/>
        <end position="247"/>
    </location>
</feature>
<dbReference type="SUPFAM" id="SSF51658">
    <property type="entry name" value="Xylose isomerase-like"/>
    <property type="match status" value="1"/>
</dbReference>
<evidence type="ECO:0000313" key="3">
    <source>
        <dbReference type="Proteomes" id="UP000016568"/>
    </source>
</evidence>
<name>U2ZX92_9SPHN</name>
<reference evidence="2 3" key="1">
    <citation type="submission" date="2013-09" db="EMBL/GenBank/DDBJ databases">
        <title>Whole genome shotgun sequence of Novosphingobium tardaugens NBRC 16725.</title>
        <authorList>
            <person name="Isaki S."/>
            <person name="Hosoyama A."/>
            <person name="Tsuchikane K."/>
            <person name="Katsumata H."/>
            <person name="Ando Y."/>
            <person name="Yamazaki S."/>
            <person name="Fujita N."/>
        </authorList>
    </citation>
    <scope>NUCLEOTIDE SEQUENCE [LARGE SCALE GENOMIC DNA]</scope>
    <source>
        <strain evidence="2 3">NBRC 16725</strain>
    </source>
</reference>
<dbReference type="InterPro" id="IPR050312">
    <property type="entry name" value="IolE/XylAMocC-like"/>
</dbReference>
<dbReference type="PANTHER" id="PTHR12110:SF48">
    <property type="entry name" value="BLL3656 PROTEIN"/>
    <property type="match status" value="1"/>
</dbReference>
<comment type="caution">
    <text evidence="2">The sequence shown here is derived from an EMBL/GenBank/DDBJ whole genome shotgun (WGS) entry which is preliminary data.</text>
</comment>
<dbReference type="eggNOG" id="COG1082">
    <property type="taxonomic scope" value="Bacteria"/>
</dbReference>
<dbReference type="KEGG" id="ntd:EGO55_06750"/>
<evidence type="ECO:0000259" key="1">
    <source>
        <dbReference type="Pfam" id="PF01261"/>
    </source>
</evidence>
<dbReference type="Pfam" id="PF01261">
    <property type="entry name" value="AP_endonuc_2"/>
    <property type="match status" value="1"/>
</dbReference>
<dbReference type="AlphaFoldDB" id="U2ZX92"/>
<dbReference type="RefSeq" id="WP_021690822.1">
    <property type="nucleotide sequence ID" value="NZ_BASZ01000007.1"/>
</dbReference>
<proteinExistence type="predicted"/>
<dbReference type="Gene3D" id="3.20.20.150">
    <property type="entry name" value="Divalent-metal-dependent TIM barrel enzymes"/>
    <property type="match status" value="1"/>
</dbReference>
<dbReference type="EMBL" id="BASZ01000007">
    <property type="protein sequence ID" value="GAD50004.1"/>
    <property type="molecule type" value="Genomic_DNA"/>
</dbReference>
<dbReference type="Proteomes" id="UP000016568">
    <property type="component" value="Unassembled WGS sequence"/>
</dbReference>